<dbReference type="Proteomes" id="UP000265566">
    <property type="component" value="Chromosome 6"/>
</dbReference>
<name>G7KHJ8_MEDTR</name>
<dbReference type="EMBL" id="PSQE01000006">
    <property type="protein sequence ID" value="RHN49752.1"/>
    <property type="molecule type" value="Genomic_DNA"/>
</dbReference>
<evidence type="ECO:0000313" key="4">
    <source>
        <dbReference type="EnsemblPlants" id="AES74410"/>
    </source>
</evidence>
<dbReference type="EnsemblPlants" id="AES74410">
    <property type="protein sequence ID" value="AES74410"/>
    <property type="gene ID" value="MTR_6g005620"/>
</dbReference>
<proteinExistence type="predicted"/>
<gene>
    <name evidence="2" type="ordered locus">MTR_6g005620</name>
    <name evidence="3" type="ORF">MtrunA17_Chr6g0449951</name>
</gene>
<protein>
    <submittedName>
        <fullName evidence="2">Transmembrane protein, putative</fullName>
    </submittedName>
</protein>
<reference evidence="3" key="5">
    <citation type="journal article" date="2018" name="Nat. Plants">
        <title>Whole-genome landscape of Medicago truncatula symbiotic genes.</title>
        <authorList>
            <person name="Pecrix Y."/>
            <person name="Gamas P."/>
            <person name="Carrere S."/>
        </authorList>
    </citation>
    <scope>NUCLEOTIDE SEQUENCE</scope>
    <source>
        <tissue evidence="3">Leaves</tissue>
    </source>
</reference>
<accession>G7KHJ8</accession>
<keyword evidence="5" id="KW-1185">Reference proteome</keyword>
<feature type="transmembrane region" description="Helical" evidence="1">
    <location>
        <begin position="7"/>
        <end position="37"/>
    </location>
</feature>
<evidence type="ECO:0000313" key="5">
    <source>
        <dbReference type="Proteomes" id="UP000002051"/>
    </source>
</evidence>
<dbReference type="EMBL" id="CM001222">
    <property type="protein sequence ID" value="AES74410.1"/>
    <property type="molecule type" value="Genomic_DNA"/>
</dbReference>
<dbReference type="Gramene" id="rna33960">
    <property type="protein sequence ID" value="RHN49752.1"/>
    <property type="gene ID" value="gene33960"/>
</dbReference>
<reference evidence="2 5" key="1">
    <citation type="journal article" date="2011" name="Nature">
        <title>The Medicago genome provides insight into the evolution of rhizobial symbioses.</title>
        <authorList>
            <person name="Young N.D."/>
            <person name="Debelle F."/>
            <person name="Oldroyd G.E."/>
            <person name="Geurts R."/>
            <person name="Cannon S.B."/>
            <person name="Udvardi M.K."/>
            <person name="Benedito V.A."/>
            <person name="Mayer K.F."/>
            <person name="Gouzy J."/>
            <person name="Schoof H."/>
            <person name="Van de Peer Y."/>
            <person name="Proost S."/>
            <person name="Cook D.R."/>
            <person name="Meyers B.C."/>
            <person name="Spannagl M."/>
            <person name="Cheung F."/>
            <person name="De Mita S."/>
            <person name="Krishnakumar V."/>
            <person name="Gundlach H."/>
            <person name="Zhou S."/>
            <person name="Mudge J."/>
            <person name="Bharti A.K."/>
            <person name="Murray J.D."/>
            <person name="Naoumkina M.A."/>
            <person name="Rosen B."/>
            <person name="Silverstein K.A."/>
            <person name="Tang H."/>
            <person name="Rombauts S."/>
            <person name="Zhao P.X."/>
            <person name="Zhou P."/>
            <person name="Barbe V."/>
            <person name="Bardou P."/>
            <person name="Bechner M."/>
            <person name="Bellec A."/>
            <person name="Berger A."/>
            <person name="Berges H."/>
            <person name="Bidwell S."/>
            <person name="Bisseling T."/>
            <person name="Choisne N."/>
            <person name="Couloux A."/>
            <person name="Denny R."/>
            <person name="Deshpande S."/>
            <person name="Dai X."/>
            <person name="Doyle J.J."/>
            <person name="Dudez A.M."/>
            <person name="Farmer A.D."/>
            <person name="Fouteau S."/>
            <person name="Franken C."/>
            <person name="Gibelin C."/>
            <person name="Gish J."/>
            <person name="Goldstein S."/>
            <person name="Gonzalez A.J."/>
            <person name="Green P.J."/>
            <person name="Hallab A."/>
            <person name="Hartog M."/>
            <person name="Hua A."/>
            <person name="Humphray S.J."/>
            <person name="Jeong D.H."/>
            <person name="Jing Y."/>
            <person name="Jocker A."/>
            <person name="Kenton S.M."/>
            <person name="Kim D.J."/>
            <person name="Klee K."/>
            <person name="Lai H."/>
            <person name="Lang C."/>
            <person name="Lin S."/>
            <person name="Macmil S.L."/>
            <person name="Magdelenat G."/>
            <person name="Matthews L."/>
            <person name="McCorrison J."/>
            <person name="Monaghan E.L."/>
            <person name="Mun J.H."/>
            <person name="Najar F.Z."/>
            <person name="Nicholson C."/>
            <person name="Noirot C."/>
            <person name="O'Bleness M."/>
            <person name="Paule C.R."/>
            <person name="Poulain J."/>
            <person name="Prion F."/>
            <person name="Qin B."/>
            <person name="Qu C."/>
            <person name="Retzel E.F."/>
            <person name="Riddle C."/>
            <person name="Sallet E."/>
            <person name="Samain S."/>
            <person name="Samson N."/>
            <person name="Sanders I."/>
            <person name="Saurat O."/>
            <person name="Scarpelli C."/>
            <person name="Schiex T."/>
            <person name="Segurens B."/>
            <person name="Severin A.J."/>
            <person name="Sherrier D.J."/>
            <person name="Shi R."/>
            <person name="Sims S."/>
            <person name="Singer S.R."/>
            <person name="Sinharoy S."/>
            <person name="Sterck L."/>
            <person name="Viollet A."/>
            <person name="Wang B.B."/>
            <person name="Wang K."/>
            <person name="Wang M."/>
            <person name="Wang X."/>
            <person name="Warfsmann J."/>
            <person name="Weissenbach J."/>
            <person name="White D.D."/>
            <person name="White J.D."/>
            <person name="Wiley G.B."/>
            <person name="Wincker P."/>
            <person name="Xing Y."/>
            <person name="Yang L."/>
            <person name="Yao Z."/>
            <person name="Ying F."/>
            <person name="Zhai J."/>
            <person name="Zhou L."/>
            <person name="Zuber A."/>
            <person name="Denarie J."/>
            <person name="Dixon R.A."/>
            <person name="May G.D."/>
            <person name="Schwartz D.C."/>
            <person name="Rogers J."/>
            <person name="Quetier F."/>
            <person name="Town C.D."/>
            <person name="Roe B.A."/>
        </authorList>
    </citation>
    <scope>NUCLEOTIDE SEQUENCE [LARGE SCALE GENOMIC DNA]</scope>
    <source>
        <strain evidence="2">A17</strain>
        <strain evidence="4 5">cv. Jemalong A17</strain>
    </source>
</reference>
<evidence type="ECO:0000313" key="6">
    <source>
        <dbReference type="Proteomes" id="UP000265566"/>
    </source>
</evidence>
<dbReference type="AlphaFoldDB" id="G7KHJ8"/>
<reference evidence="4" key="3">
    <citation type="submission" date="2015-04" db="UniProtKB">
        <authorList>
            <consortium name="EnsemblPlants"/>
        </authorList>
    </citation>
    <scope>IDENTIFICATION</scope>
    <source>
        <strain evidence="4">cv. Jemalong A17</strain>
    </source>
</reference>
<evidence type="ECO:0000256" key="1">
    <source>
        <dbReference type="SAM" id="Phobius"/>
    </source>
</evidence>
<keyword evidence="1" id="KW-1133">Transmembrane helix</keyword>
<evidence type="ECO:0000313" key="2">
    <source>
        <dbReference type="EMBL" id="AES74410.1"/>
    </source>
</evidence>
<evidence type="ECO:0000313" key="3">
    <source>
        <dbReference type="EMBL" id="RHN49752.1"/>
    </source>
</evidence>
<sequence>MKLKIQVLLGFCCGITTTVIFVRLAETEIIGIFIWVFSFKVVRKLCNLYLYKPGITAFVAMITMVLAILLVIFIDIFSILDGIIVDIILPYEILTGNDKDTEKEMNENKVPVDDVV</sequence>
<dbReference type="Proteomes" id="UP000002051">
    <property type="component" value="Chromosome 6"/>
</dbReference>
<dbReference type="HOGENOM" id="CLU_2100521_0_0_1"/>
<organism evidence="2 5">
    <name type="scientific">Medicago truncatula</name>
    <name type="common">Barrel medic</name>
    <name type="synonym">Medicago tribuloides</name>
    <dbReference type="NCBI Taxonomy" id="3880"/>
    <lineage>
        <taxon>Eukaryota</taxon>
        <taxon>Viridiplantae</taxon>
        <taxon>Streptophyta</taxon>
        <taxon>Embryophyta</taxon>
        <taxon>Tracheophyta</taxon>
        <taxon>Spermatophyta</taxon>
        <taxon>Magnoliopsida</taxon>
        <taxon>eudicotyledons</taxon>
        <taxon>Gunneridae</taxon>
        <taxon>Pentapetalae</taxon>
        <taxon>rosids</taxon>
        <taxon>fabids</taxon>
        <taxon>Fabales</taxon>
        <taxon>Fabaceae</taxon>
        <taxon>Papilionoideae</taxon>
        <taxon>50 kb inversion clade</taxon>
        <taxon>NPAAA clade</taxon>
        <taxon>Hologalegina</taxon>
        <taxon>IRL clade</taxon>
        <taxon>Trifolieae</taxon>
        <taxon>Medicago</taxon>
    </lineage>
</organism>
<dbReference type="PaxDb" id="3880-AES74410"/>
<keyword evidence="1 2" id="KW-0812">Transmembrane</keyword>
<feature type="transmembrane region" description="Helical" evidence="1">
    <location>
        <begin position="57"/>
        <end position="80"/>
    </location>
</feature>
<keyword evidence="1" id="KW-0472">Membrane</keyword>
<reference evidence="2 5" key="2">
    <citation type="journal article" date="2014" name="BMC Genomics">
        <title>An improved genome release (version Mt4.0) for the model legume Medicago truncatula.</title>
        <authorList>
            <person name="Tang H."/>
            <person name="Krishnakumar V."/>
            <person name="Bidwell S."/>
            <person name="Rosen B."/>
            <person name="Chan A."/>
            <person name="Zhou S."/>
            <person name="Gentzbittel L."/>
            <person name="Childs K.L."/>
            <person name="Yandell M."/>
            <person name="Gundlach H."/>
            <person name="Mayer K.F."/>
            <person name="Schwartz D.C."/>
            <person name="Town C.D."/>
        </authorList>
    </citation>
    <scope>GENOME REANNOTATION</scope>
    <source>
        <strain evidence="4 5">cv. Jemalong A17</strain>
    </source>
</reference>
<reference evidence="6" key="4">
    <citation type="journal article" date="2018" name="Nat. Plants">
        <title>Whole-genome landscape of Medicago truncatula symbiotic genes.</title>
        <authorList>
            <person name="Pecrix Y."/>
            <person name="Staton S.E."/>
            <person name="Sallet E."/>
            <person name="Lelandais-Briere C."/>
            <person name="Moreau S."/>
            <person name="Carrere S."/>
            <person name="Blein T."/>
            <person name="Jardinaud M.F."/>
            <person name="Latrasse D."/>
            <person name="Zouine M."/>
            <person name="Zahm M."/>
            <person name="Kreplak J."/>
            <person name="Mayjonade B."/>
            <person name="Satge C."/>
            <person name="Perez M."/>
            <person name="Cauet S."/>
            <person name="Marande W."/>
            <person name="Chantry-Darmon C."/>
            <person name="Lopez-Roques C."/>
            <person name="Bouchez O."/>
            <person name="Berard A."/>
            <person name="Debelle F."/>
            <person name="Munos S."/>
            <person name="Bendahmane A."/>
            <person name="Berges H."/>
            <person name="Niebel A."/>
            <person name="Buitink J."/>
            <person name="Frugier F."/>
            <person name="Benhamed M."/>
            <person name="Crespi M."/>
            <person name="Gouzy J."/>
            <person name="Gamas P."/>
        </authorList>
    </citation>
    <scope>NUCLEOTIDE SEQUENCE [LARGE SCALE GENOMIC DNA]</scope>
    <source>
        <strain evidence="6">cv. Jemalong A17</strain>
    </source>
</reference>